<dbReference type="Proteomes" id="UP001164250">
    <property type="component" value="Chromosome 12"/>
</dbReference>
<name>A0ACC1A4S8_9ROSI</name>
<evidence type="ECO:0000313" key="2">
    <source>
        <dbReference type="Proteomes" id="UP001164250"/>
    </source>
</evidence>
<accession>A0ACC1A4S8</accession>
<sequence length="135" mass="15186">MDGFVLPPFQSTSILKDYDIIRVRKKAVPSSETIELYNGMNALEKSMLPGVKLLAIEEFAKDLGAIKVDQKRLNMTRGRSKLATAEEHPVVVLGDLDNDVLRESLINKDNMPREPEKLSTSKIDEINECMLNANR</sequence>
<proteinExistence type="predicted"/>
<organism evidence="1 2">
    <name type="scientific">Pistacia atlantica</name>
    <dbReference type="NCBI Taxonomy" id="434234"/>
    <lineage>
        <taxon>Eukaryota</taxon>
        <taxon>Viridiplantae</taxon>
        <taxon>Streptophyta</taxon>
        <taxon>Embryophyta</taxon>
        <taxon>Tracheophyta</taxon>
        <taxon>Spermatophyta</taxon>
        <taxon>Magnoliopsida</taxon>
        <taxon>eudicotyledons</taxon>
        <taxon>Gunneridae</taxon>
        <taxon>Pentapetalae</taxon>
        <taxon>rosids</taxon>
        <taxon>malvids</taxon>
        <taxon>Sapindales</taxon>
        <taxon>Anacardiaceae</taxon>
        <taxon>Pistacia</taxon>
    </lineage>
</organism>
<dbReference type="EMBL" id="CM047908">
    <property type="protein sequence ID" value="KAJ0082504.1"/>
    <property type="molecule type" value="Genomic_DNA"/>
</dbReference>
<keyword evidence="2" id="KW-1185">Reference proteome</keyword>
<evidence type="ECO:0000313" key="1">
    <source>
        <dbReference type="EMBL" id="KAJ0082504.1"/>
    </source>
</evidence>
<gene>
    <name evidence="1" type="ORF">Patl1_11624</name>
</gene>
<protein>
    <submittedName>
        <fullName evidence="1">Uncharacterized protein</fullName>
    </submittedName>
</protein>
<comment type="caution">
    <text evidence="1">The sequence shown here is derived from an EMBL/GenBank/DDBJ whole genome shotgun (WGS) entry which is preliminary data.</text>
</comment>
<reference evidence="2" key="1">
    <citation type="journal article" date="2023" name="G3 (Bethesda)">
        <title>Genome assembly and association tests identify interacting loci associated with vigor, precocity, and sex in interspecific pistachio rootstocks.</title>
        <authorList>
            <person name="Palmer W."/>
            <person name="Jacygrad E."/>
            <person name="Sagayaradj S."/>
            <person name="Cavanaugh K."/>
            <person name="Han R."/>
            <person name="Bertier L."/>
            <person name="Beede B."/>
            <person name="Kafkas S."/>
            <person name="Golino D."/>
            <person name="Preece J."/>
            <person name="Michelmore R."/>
        </authorList>
    </citation>
    <scope>NUCLEOTIDE SEQUENCE [LARGE SCALE GENOMIC DNA]</scope>
</reference>